<dbReference type="InterPro" id="IPR050558">
    <property type="entry name" value="PTS_Sugar-Specific_Components"/>
</dbReference>
<feature type="domain" description="PTS EIIB type-1" evidence="13">
    <location>
        <begin position="7"/>
        <end position="90"/>
    </location>
</feature>
<evidence type="ECO:0000256" key="5">
    <source>
        <dbReference type="ARBA" id="ARBA00022679"/>
    </source>
</evidence>
<feature type="transmembrane region" description="Helical" evidence="12">
    <location>
        <begin position="412"/>
        <end position="431"/>
    </location>
</feature>
<dbReference type="Pfam" id="PF02378">
    <property type="entry name" value="PTS_EIIC"/>
    <property type="match status" value="1"/>
</dbReference>
<dbReference type="PANTHER" id="PTHR30175">
    <property type="entry name" value="PHOSPHOTRANSFERASE SYSTEM TRANSPORT PROTEIN"/>
    <property type="match status" value="1"/>
</dbReference>
<keyword evidence="9 12" id="KW-1133">Transmembrane helix</keyword>
<keyword evidence="2" id="KW-0813">Transport</keyword>
<evidence type="ECO:0000313" key="15">
    <source>
        <dbReference type="EMBL" id="ATX71210.1"/>
    </source>
</evidence>
<feature type="transmembrane region" description="Helical" evidence="12">
    <location>
        <begin position="263"/>
        <end position="283"/>
    </location>
</feature>
<dbReference type="EMBL" id="CP024870">
    <property type="protein sequence ID" value="ATX71210.1"/>
    <property type="molecule type" value="Genomic_DNA"/>
</dbReference>
<evidence type="ECO:0000256" key="2">
    <source>
        <dbReference type="ARBA" id="ARBA00022448"/>
    </source>
</evidence>
<dbReference type="PANTHER" id="PTHR30175:SF3">
    <property type="entry name" value="PTS SYSTEM N-ACETYLMURAMIC ACID-SPECIFIC EIIBC COMPONENT"/>
    <property type="match status" value="1"/>
</dbReference>
<feature type="transmembrane region" description="Helical" evidence="12">
    <location>
        <begin position="211"/>
        <end position="231"/>
    </location>
</feature>
<evidence type="ECO:0000256" key="7">
    <source>
        <dbReference type="ARBA" id="ARBA00022692"/>
    </source>
</evidence>
<evidence type="ECO:0000256" key="11">
    <source>
        <dbReference type="PROSITE-ProRule" id="PRU00421"/>
    </source>
</evidence>
<evidence type="ECO:0000259" key="14">
    <source>
        <dbReference type="PROSITE" id="PS51103"/>
    </source>
</evidence>
<keyword evidence="4" id="KW-0762">Sugar transport</keyword>
<dbReference type="InterPro" id="IPR003352">
    <property type="entry name" value="PTS_EIIC"/>
</dbReference>
<name>A0A2K8KHQ0_9MOLU</name>
<feature type="transmembrane region" description="Helical" evidence="12">
    <location>
        <begin position="134"/>
        <end position="158"/>
    </location>
</feature>
<feature type="transmembrane region" description="Helical" evidence="12">
    <location>
        <begin position="491"/>
        <end position="511"/>
    </location>
</feature>
<dbReference type="GO" id="GO:0090588">
    <property type="term" value="F:protein-phosphocysteine-N-acetylmuramate phosphotransferase system transporter activity"/>
    <property type="evidence" value="ECO:0007669"/>
    <property type="project" value="TreeGrafter"/>
</dbReference>
<dbReference type="Gene3D" id="3.30.1360.60">
    <property type="entry name" value="Glucose permease domain IIB"/>
    <property type="match status" value="1"/>
</dbReference>
<evidence type="ECO:0000256" key="1">
    <source>
        <dbReference type="ARBA" id="ARBA00004651"/>
    </source>
</evidence>
<feature type="active site" description="Phosphocysteine intermediate; for EIIB activity" evidence="11">
    <location>
        <position position="29"/>
    </location>
</feature>
<reference evidence="15 16" key="1">
    <citation type="submission" date="2017-11" db="EMBL/GenBank/DDBJ databases">
        <title>Complete genome sequence of Spiroplasma clarkii CN-5 (DSM 19994).</title>
        <authorList>
            <person name="Tsai Y.-M."/>
            <person name="Chang A."/>
            <person name="Lo W.-S."/>
            <person name="Kuo C.-H."/>
        </authorList>
    </citation>
    <scope>NUCLEOTIDE SEQUENCE [LARGE SCALE GENOMIC DNA]</scope>
    <source>
        <strain evidence="15 16">CN-5</strain>
    </source>
</reference>
<evidence type="ECO:0000256" key="3">
    <source>
        <dbReference type="ARBA" id="ARBA00022475"/>
    </source>
</evidence>
<dbReference type="GO" id="GO:0009401">
    <property type="term" value="P:phosphoenolpyruvate-dependent sugar phosphotransferase system"/>
    <property type="evidence" value="ECO:0007669"/>
    <property type="project" value="UniProtKB-KW"/>
</dbReference>
<evidence type="ECO:0000256" key="8">
    <source>
        <dbReference type="ARBA" id="ARBA00022777"/>
    </source>
</evidence>
<dbReference type="InterPro" id="IPR013013">
    <property type="entry name" value="PTS_EIIC_1"/>
</dbReference>
<dbReference type="InterPro" id="IPR036878">
    <property type="entry name" value="Glu_permease_IIB"/>
</dbReference>
<feature type="transmembrane region" description="Helical" evidence="12">
    <location>
        <begin position="178"/>
        <end position="199"/>
    </location>
</feature>
<keyword evidence="5" id="KW-0808">Transferase</keyword>
<feature type="transmembrane region" description="Helical" evidence="12">
    <location>
        <begin position="380"/>
        <end position="400"/>
    </location>
</feature>
<comment type="subcellular location">
    <subcellularLocation>
        <location evidence="1">Cell membrane</location>
        <topology evidence="1">Multi-pass membrane protein</topology>
    </subcellularLocation>
</comment>
<keyword evidence="7 12" id="KW-0812">Transmembrane</keyword>
<protein>
    <submittedName>
        <fullName evidence="15">PTS system, N-acetylmuramic acid-specific IIB component</fullName>
    </submittedName>
</protein>
<dbReference type="GO" id="GO:0008982">
    <property type="term" value="F:protein-N(PI)-phosphohistidine-sugar phosphotransferase activity"/>
    <property type="evidence" value="ECO:0007669"/>
    <property type="project" value="InterPro"/>
</dbReference>
<feature type="domain" description="PTS EIIC type-1" evidence="14">
    <location>
        <begin position="136"/>
        <end position="519"/>
    </location>
</feature>
<proteinExistence type="predicted"/>
<dbReference type="GO" id="GO:0016301">
    <property type="term" value="F:kinase activity"/>
    <property type="evidence" value="ECO:0007669"/>
    <property type="project" value="UniProtKB-KW"/>
</dbReference>
<dbReference type="SUPFAM" id="SSF55604">
    <property type="entry name" value="Glucose permease domain IIB"/>
    <property type="match status" value="1"/>
</dbReference>
<evidence type="ECO:0000259" key="13">
    <source>
        <dbReference type="PROSITE" id="PS51098"/>
    </source>
</evidence>
<accession>A0A2K8KHQ0</accession>
<keyword evidence="3" id="KW-1003">Cell membrane</keyword>
<evidence type="ECO:0000256" key="10">
    <source>
        <dbReference type="ARBA" id="ARBA00023136"/>
    </source>
</evidence>
<keyword evidence="10 12" id="KW-0472">Membrane</keyword>
<keyword evidence="16" id="KW-1185">Reference proteome</keyword>
<evidence type="ECO:0000313" key="16">
    <source>
        <dbReference type="Proteomes" id="UP000231179"/>
    </source>
</evidence>
<sequence>MKEKKDSKKTAADIAKAFAKNQVQSYTNCMTRLRISVKKESTIDVDYLKSIKNVMGVIINQNEYQIILGPGFVTRVANDFGKMIDAQKTEAINVNLSVEDKDLINKIDENNFKTENHDIKQRYRAKTKASILNFFNKISLIFTPFIPAFLATGVLQAIGSIILTSVGQDNLTQVSNSWINITTLLLTLLVQILCILIGWNTAKVFGGTPIIGALLAAMYTPAFGAIIGNIFQIDGNSGTFLGIPITDISKNWFTVGVFRDGKAAGLTGSIFGAITVAGVAAVLEKQFNKFIPDGAKLFVVPFSVCVIMILVNFVLLVPLTGYVFLGMSKFFQVVTTNKWATPPLGAILAGVWLWLVVFGVHQGATPIYLMLIADTGLNTLFPLVAVAGAGQVGAALALYFKAKKGSKIRQEIGAAIVPGFLGIGEPLIYGVMLTRLRAFITACCGAAIGGLYMGLMPLFGINVGTIALGPSGLLAIPLMSASNGLPWTGMLIYLSGLVVTYISGFLLTYFFGTKGVDLK</sequence>
<dbReference type="RefSeq" id="WP_100254751.1">
    <property type="nucleotide sequence ID" value="NZ_CP024870.1"/>
</dbReference>
<dbReference type="GO" id="GO:0005886">
    <property type="term" value="C:plasma membrane"/>
    <property type="evidence" value="ECO:0007669"/>
    <property type="project" value="UniProtKB-SubCell"/>
</dbReference>
<dbReference type="AlphaFoldDB" id="A0A2K8KHQ0"/>
<gene>
    <name evidence="15" type="primary">murP</name>
    <name evidence="15" type="ORF">SCLAR_v1c09040</name>
</gene>
<dbReference type="Proteomes" id="UP000231179">
    <property type="component" value="Chromosome"/>
</dbReference>
<evidence type="ECO:0000256" key="9">
    <source>
        <dbReference type="ARBA" id="ARBA00022989"/>
    </source>
</evidence>
<dbReference type="InterPro" id="IPR018113">
    <property type="entry name" value="PTrfase_EIIB_Cys"/>
</dbReference>
<dbReference type="InterPro" id="IPR001996">
    <property type="entry name" value="PTS_IIB_1"/>
</dbReference>
<dbReference type="PROSITE" id="PS51103">
    <property type="entry name" value="PTS_EIIC_TYPE_1"/>
    <property type="match status" value="1"/>
</dbReference>
<feature type="transmembrane region" description="Helical" evidence="12">
    <location>
        <begin position="339"/>
        <end position="360"/>
    </location>
</feature>
<evidence type="ECO:0000256" key="6">
    <source>
        <dbReference type="ARBA" id="ARBA00022683"/>
    </source>
</evidence>
<dbReference type="CDD" id="cd00212">
    <property type="entry name" value="PTS_IIB_glc"/>
    <property type="match status" value="1"/>
</dbReference>
<keyword evidence="8" id="KW-0418">Kinase</keyword>
<evidence type="ECO:0000256" key="12">
    <source>
        <dbReference type="SAM" id="Phobius"/>
    </source>
</evidence>
<dbReference type="PROSITE" id="PS51098">
    <property type="entry name" value="PTS_EIIB_TYPE_1"/>
    <property type="match status" value="1"/>
</dbReference>
<feature type="transmembrane region" description="Helical" evidence="12">
    <location>
        <begin position="295"/>
        <end position="319"/>
    </location>
</feature>
<keyword evidence="6" id="KW-0598">Phosphotransferase system</keyword>
<evidence type="ECO:0000256" key="4">
    <source>
        <dbReference type="ARBA" id="ARBA00022597"/>
    </source>
</evidence>
<organism evidence="15 16">
    <name type="scientific">Spiroplasma clarkii</name>
    <dbReference type="NCBI Taxonomy" id="2139"/>
    <lineage>
        <taxon>Bacteria</taxon>
        <taxon>Bacillati</taxon>
        <taxon>Mycoplasmatota</taxon>
        <taxon>Mollicutes</taxon>
        <taxon>Entomoplasmatales</taxon>
        <taxon>Spiroplasmataceae</taxon>
        <taxon>Spiroplasma</taxon>
    </lineage>
</organism>